<feature type="active site" description="Nucleophile" evidence="11">
    <location>
        <position position="93"/>
    </location>
</feature>
<dbReference type="InterPro" id="IPR004506">
    <property type="entry name" value="MnmA-like"/>
</dbReference>
<keyword evidence="7 11" id="KW-0694">RNA-binding</keyword>
<dbReference type="GO" id="GO:0103016">
    <property type="term" value="F:tRNA-uridine 2-sulfurtransferase activity"/>
    <property type="evidence" value="ECO:0007669"/>
    <property type="project" value="UniProtKB-EC"/>
</dbReference>
<dbReference type="Gene3D" id="2.30.30.280">
    <property type="entry name" value="Adenine nucleotide alpha hydrolases-like domains"/>
    <property type="match status" value="1"/>
</dbReference>
<dbReference type="InterPro" id="IPR046884">
    <property type="entry name" value="MnmA-like_central"/>
</dbReference>
<feature type="site" description="Interaction with tRNA" evidence="11">
    <location>
        <position position="118"/>
    </location>
</feature>
<comment type="subcellular location">
    <subcellularLocation>
        <location evidence="11">Cytoplasm</location>
    </subcellularLocation>
</comment>
<dbReference type="GO" id="GO:0032259">
    <property type="term" value="P:methylation"/>
    <property type="evidence" value="ECO:0007669"/>
    <property type="project" value="UniProtKB-KW"/>
</dbReference>
<dbReference type="GO" id="GO:0000049">
    <property type="term" value="F:tRNA binding"/>
    <property type="evidence" value="ECO:0007669"/>
    <property type="project" value="UniProtKB-KW"/>
</dbReference>
<evidence type="ECO:0000259" key="12">
    <source>
        <dbReference type="Pfam" id="PF20258"/>
    </source>
</evidence>
<dbReference type="STRING" id="656914.SAMN00017405_0450"/>
<feature type="region of interest" description="Interaction with tRNA" evidence="11">
    <location>
        <begin position="298"/>
        <end position="299"/>
    </location>
</feature>
<keyword evidence="3 11" id="KW-0808">Transferase</keyword>
<dbReference type="SUPFAM" id="SSF52402">
    <property type="entry name" value="Adenine nucleotide alpha hydrolases-like"/>
    <property type="match status" value="1"/>
</dbReference>
<dbReference type="AlphaFoldDB" id="A0A1W1VQX8"/>
<keyword evidence="5 11" id="KW-0547">Nucleotide-binding</keyword>
<accession>A0A1W1VQX8</accession>
<feature type="domain" description="tRNA-specific 2-thiouridylase MnmA-like C-terminal" evidence="12">
    <location>
        <begin position="273"/>
        <end position="347"/>
    </location>
</feature>
<keyword evidence="15" id="KW-1185">Reference proteome</keyword>
<reference evidence="14 15" key="1">
    <citation type="submission" date="2017-04" db="EMBL/GenBank/DDBJ databases">
        <authorList>
            <person name="Afonso C.L."/>
            <person name="Miller P.J."/>
            <person name="Scott M.A."/>
            <person name="Spackman E."/>
            <person name="Goraichik I."/>
            <person name="Dimitrov K.M."/>
            <person name="Suarez D.L."/>
            <person name="Swayne D.E."/>
        </authorList>
    </citation>
    <scope>NUCLEOTIDE SEQUENCE [LARGE SCALE GENOMIC DNA]</scope>
    <source>
        <strain evidence="14 15">DSM 11270</strain>
    </source>
</reference>
<dbReference type="FunFam" id="2.30.30.280:FF:000001">
    <property type="entry name" value="tRNA-specific 2-thiouridylase MnmA"/>
    <property type="match status" value="1"/>
</dbReference>
<dbReference type="EC" id="2.8.1.13" evidence="11"/>
<dbReference type="CDD" id="cd01998">
    <property type="entry name" value="MnmA_TRMU-like"/>
    <property type="match status" value="1"/>
</dbReference>
<dbReference type="NCBIfam" id="TIGR00420">
    <property type="entry name" value="trmU"/>
    <property type="match status" value="1"/>
</dbReference>
<dbReference type="InterPro" id="IPR014729">
    <property type="entry name" value="Rossmann-like_a/b/a_fold"/>
</dbReference>
<organism evidence="14 15">
    <name type="scientific">Desulfonispora thiosulfatigenes DSM 11270</name>
    <dbReference type="NCBI Taxonomy" id="656914"/>
    <lineage>
        <taxon>Bacteria</taxon>
        <taxon>Bacillati</taxon>
        <taxon>Bacillota</taxon>
        <taxon>Clostridia</taxon>
        <taxon>Eubacteriales</taxon>
        <taxon>Peptococcaceae</taxon>
        <taxon>Desulfonispora</taxon>
    </lineage>
</organism>
<comment type="catalytic activity">
    <reaction evidence="9 11">
        <text>S-sulfanyl-L-cysteinyl-[protein] + uridine(34) in tRNA + AH2 + ATP = 2-thiouridine(34) in tRNA + L-cysteinyl-[protein] + A + AMP + diphosphate + H(+)</text>
        <dbReference type="Rhea" id="RHEA:47032"/>
        <dbReference type="Rhea" id="RHEA-COMP:10131"/>
        <dbReference type="Rhea" id="RHEA-COMP:11726"/>
        <dbReference type="Rhea" id="RHEA-COMP:11727"/>
        <dbReference type="Rhea" id="RHEA-COMP:11728"/>
        <dbReference type="ChEBI" id="CHEBI:13193"/>
        <dbReference type="ChEBI" id="CHEBI:15378"/>
        <dbReference type="ChEBI" id="CHEBI:17499"/>
        <dbReference type="ChEBI" id="CHEBI:29950"/>
        <dbReference type="ChEBI" id="CHEBI:30616"/>
        <dbReference type="ChEBI" id="CHEBI:33019"/>
        <dbReference type="ChEBI" id="CHEBI:61963"/>
        <dbReference type="ChEBI" id="CHEBI:65315"/>
        <dbReference type="ChEBI" id="CHEBI:87170"/>
        <dbReference type="ChEBI" id="CHEBI:456215"/>
        <dbReference type="EC" id="2.8.1.13"/>
    </reaction>
</comment>
<evidence type="ECO:0000313" key="15">
    <source>
        <dbReference type="Proteomes" id="UP000192731"/>
    </source>
</evidence>
<evidence type="ECO:0000256" key="1">
    <source>
        <dbReference type="ARBA" id="ARBA00022490"/>
    </source>
</evidence>
<dbReference type="FunFam" id="3.40.50.620:FF:000115">
    <property type="entry name" value="tRNA-specific 2-thiouridylase MnmA"/>
    <property type="match status" value="1"/>
</dbReference>
<dbReference type="Gene3D" id="3.40.50.620">
    <property type="entry name" value="HUPs"/>
    <property type="match status" value="1"/>
</dbReference>
<dbReference type="RefSeq" id="WP_084054237.1">
    <property type="nucleotide sequence ID" value="NZ_FWWT01000022.1"/>
</dbReference>
<evidence type="ECO:0000256" key="9">
    <source>
        <dbReference type="ARBA" id="ARBA00051542"/>
    </source>
</evidence>
<dbReference type="PANTHER" id="PTHR11933:SF5">
    <property type="entry name" value="MITOCHONDRIAL TRNA-SPECIFIC 2-THIOURIDYLASE 1"/>
    <property type="match status" value="1"/>
</dbReference>
<feature type="binding site" evidence="11">
    <location>
        <position position="36"/>
    </location>
    <ligand>
        <name>ATP</name>
        <dbReference type="ChEBI" id="CHEBI:30616"/>
    </ligand>
</feature>
<keyword evidence="1 11" id="KW-0963">Cytoplasm</keyword>
<dbReference type="Pfam" id="PF03054">
    <property type="entry name" value="tRNA_Me_trans"/>
    <property type="match status" value="1"/>
</dbReference>
<evidence type="ECO:0000256" key="10">
    <source>
        <dbReference type="ARBA" id="ARBA00056575"/>
    </source>
</evidence>
<comment type="similarity">
    <text evidence="11">Belongs to the MnmA/TRMU family.</text>
</comment>
<dbReference type="Pfam" id="PF20258">
    <property type="entry name" value="tRNA_Me_trans_C"/>
    <property type="match status" value="1"/>
</dbReference>
<keyword evidence="8" id="KW-1015">Disulfide bond</keyword>
<comment type="function">
    <text evidence="10 11">Catalyzes the 2-thiolation of uridine at the wobble position (U34) of tRNA, leading to the formation of s(2)U34.</text>
</comment>
<keyword evidence="4 11" id="KW-0819">tRNA processing</keyword>
<dbReference type="GO" id="GO:0005524">
    <property type="term" value="F:ATP binding"/>
    <property type="evidence" value="ECO:0007669"/>
    <property type="project" value="UniProtKB-KW"/>
</dbReference>
<evidence type="ECO:0000259" key="13">
    <source>
        <dbReference type="Pfam" id="PF20259"/>
    </source>
</evidence>
<evidence type="ECO:0000256" key="2">
    <source>
        <dbReference type="ARBA" id="ARBA00022555"/>
    </source>
</evidence>
<dbReference type="InterPro" id="IPR023382">
    <property type="entry name" value="MnmA-like_central_sf"/>
</dbReference>
<evidence type="ECO:0000256" key="8">
    <source>
        <dbReference type="ARBA" id="ARBA00023157"/>
    </source>
</evidence>
<feature type="binding site" evidence="11">
    <location>
        <begin position="10"/>
        <end position="17"/>
    </location>
    <ligand>
        <name>ATP</name>
        <dbReference type="ChEBI" id="CHEBI:30616"/>
    </ligand>
</feature>
<evidence type="ECO:0000313" key="14">
    <source>
        <dbReference type="EMBL" id="SMB95630.1"/>
    </source>
</evidence>
<feature type="site" description="Interaction with tRNA" evidence="11">
    <location>
        <position position="331"/>
    </location>
</feature>
<dbReference type="PANTHER" id="PTHR11933">
    <property type="entry name" value="TRNA 5-METHYLAMINOMETHYL-2-THIOURIDYLATE -METHYLTRANSFERASE"/>
    <property type="match status" value="1"/>
</dbReference>
<feature type="region of interest" description="Interaction with tRNA" evidence="11">
    <location>
        <begin position="141"/>
        <end position="143"/>
    </location>
</feature>
<evidence type="ECO:0000256" key="6">
    <source>
        <dbReference type="ARBA" id="ARBA00022840"/>
    </source>
</evidence>
<keyword evidence="6 11" id="KW-0067">ATP-binding</keyword>
<dbReference type="InterPro" id="IPR046885">
    <property type="entry name" value="MnmA-like_C"/>
</dbReference>
<dbReference type="NCBIfam" id="NF001138">
    <property type="entry name" value="PRK00143.1"/>
    <property type="match status" value="1"/>
</dbReference>
<dbReference type="Gene3D" id="2.40.30.10">
    <property type="entry name" value="Translation factors"/>
    <property type="match status" value="1"/>
</dbReference>
<gene>
    <name evidence="11" type="primary">mnmA</name>
    <name evidence="14" type="ORF">SAMN00017405_0450</name>
</gene>
<evidence type="ECO:0000256" key="7">
    <source>
        <dbReference type="ARBA" id="ARBA00022884"/>
    </source>
</evidence>
<evidence type="ECO:0000256" key="3">
    <source>
        <dbReference type="ARBA" id="ARBA00022679"/>
    </source>
</evidence>
<evidence type="ECO:0000256" key="5">
    <source>
        <dbReference type="ARBA" id="ARBA00022741"/>
    </source>
</evidence>
<name>A0A1W1VQX8_DESTI</name>
<dbReference type="GO" id="GO:0005737">
    <property type="term" value="C:cytoplasm"/>
    <property type="evidence" value="ECO:0007669"/>
    <property type="project" value="UniProtKB-SubCell"/>
</dbReference>
<feature type="active site" description="Cysteine persulfide intermediate" evidence="11">
    <location>
        <position position="191"/>
    </location>
</feature>
<dbReference type="Pfam" id="PF20259">
    <property type="entry name" value="tRNA_Me_trans_M"/>
    <property type="match status" value="1"/>
</dbReference>
<evidence type="ECO:0000256" key="11">
    <source>
        <dbReference type="HAMAP-Rule" id="MF_00144"/>
    </source>
</evidence>
<keyword evidence="2 11" id="KW-0820">tRNA-binding</keyword>
<dbReference type="HAMAP" id="MF_00144">
    <property type="entry name" value="tRNA_thiouridyl_MnmA"/>
    <property type="match status" value="1"/>
</dbReference>
<dbReference type="Proteomes" id="UP000192731">
    <property type="component" value="Unassembled WGS sequence"/>
</dbReference>
<feature type="binding site" evidence="11">
    <location>
        <position position="117"/>
    </location>
    <ligand>
        <name>ATP</name>
        <dbReference type="ChEBI" id="CHEBI:30616"/>
    </ligand>
</feature>
<dbReference type="GO" id="GO:0008168">
    <property type="term" value="F:methyltransferase activity"/>
    <property type="evidence" value="ECO:0007669"/>
    <property type="project" value="UniProtKB-KW"/>
</dbReference>
<comment type="caution">
    <text evidence="11">Lacks conserved residue(s) required for the propagation of feature annotation.</text>
</comment>
<evidence type="ECO:0000256" key="4">
    <source>
        <dbReference type="ARBA" id="ARBA00022694"/>
    </source>
</evidence>
<dbReference type="GO" id="GO:0002143">
    <property type="term" value="P:tRNA wobble position uridine thiolation"/>
    <property type="evidence" value="ECO:0007669"/>
    <property type="project" value="TreeGrafter"/>
</dbReference>
<proteinExistence type="inferred from homology"/>
<protein>
    <recommendedName>
        <fullName evidence="11">tRNA-specific 2-thiouridylase MnmA</fullName>
        <ecNumber evidence="11">2.8.1.13</ecNumber>
    </recommendedName>
</protein>
<sequence>MKNQVKVALAMSGGVDSSVAAHLLLQEGYDVIGVTFKLWPENDFIIENAKEVADKLNIPLHVFDFQKEFNDNVVESFKNEYLQGRTPNPCIECNKNIKFNLFLQQASKLGADIIATGHYARIEWDESFQKYLLKTGLDPSKDQSYFLYNLTQEELSKTIFPLGNYTKNKIKEIATQIGLSVAQKPESQEICFIPDNDYREFLYNHVDNKLFKKGNFLDTKGKVIGTHQGISFYTIGQRKNLGLSLGYPAYVVDIDVEKNAVVIGDNEDVFKSKLVCNEYNLIHLNELTESMEVEAKIRYGAKLSKATISPHNHGAISVKFREEQRAITKGQAVVFYNSDVVLGGGKII</sequence>
<dbReference type="OrthoDB" id="9800696at2"/>
<feature type="domain" description="tRNA-specific 2-thiouridylase MnmA-like central" evidence="13">
    <location>
        <begin position="200"/>
        <end position="265"/>
    </location>
</feature>
<keyword evidence="14" id="KW-0489">Methyltransferase</keyword>
<dbReference type="EMBL" id="FWWT01000022">
    <property type="protein sequence ID" value="SMB95630.1"/>
    <property type="molecule type" value="Genomic_DNA"/>
</dbReference>